<dbReference type="Proteomes" id="UP000799439">
    <property type="component" value="Unassembled WGS sequence"/>
</dbReference>
<accession>A0A9P4IQC6</accession>
<name>A0A9P4IQC6_9PEZI</name>
<comment type="caution">
    <text evidence="2">The sequence shown here is derived from an EMBL/GenBank/DDBJ whole genome shotgun (WGS) entry which is preliminary data.</text>
</comment>
<dbReference type="PANTHER" id="PTHR11183">
    <property type="entry name" value="GLYCOGENIN SUBFAMILY MEMBER"/>
    <property type="match status" value="1"/>
</dbReference>
<sequence>MPLPFSAPDFSKIQLPNHSSNSVLRRIISFVAFVLLLSIVSTRHYGTPLRRSDAVEQPSLFAPPLSLKPGDGLADAVTPSVPPSATSQSELRHDNAIPEPVNLQGVQSKFAFATFLAGSDQELDYKEDKYLIAARILAYQLLHDDTTRSRDRKIPFIVLVTDKVGQTARERLRKDGAIVLRVPGFHADWLRPNRVSWRDVVTKLRLWELIDFERICFLDVDHLLVEPLDGVFLDPAAEEQQTLPTGVAYPSNPSYPAPTSYVFAGNAEGKFGHHYPPTEDGRDWRIGFLNAGFFVLKPDLALLRHYVAILNVPDSFRSGEPEQNLLNMVHAHNGTMPWRQLKTDWDVHYPNLGNIWAGVKSVHEKWWSGEPDQNEIVRGEIGRDPREPRLMGPWMEGWRWRMEHYFDSTDKAGYSS</sequence>
<gene>
    <name evidence="2" type="ORF">K461DRAFT_283210</name>
</gene>
<reference evidence="2" key="1">
    <citation type="journal article" date="2020" name="Stud. Mycol.">
        <title>101 Dothideomycetes genomes: a test case for predicting lifestyles and emergence of pathogens.</title>
        <authorList>
            <person name="Haridas S."/>
            <person name="Albert R."/>
            <person name="Binder M."/>
            <person name="Bloem J."/>
            <person name="Labutti K."/>
            <person name="Salamov A."/>
            <person name="Andreopoulos B."/>
            <person name="Baker S."/>
            <person name="Barry K."/>
            <person name="Bills G."/>
            <person name="Bluhm B."/>
            <person name="Cannon C."/>
            <person name="Castanera R."/>
            <person name="Culley D."/>
            <person name="Daum C."/>
            <person name="Ezra D."/>
            <person name="Gonzalez J."/>
            <person name="Henrissat B."/>
            <person name="Kuo A."/>
            <person name="Liang C."/>
            <person name="Lipzen A."/>
            <person name="Lutzoni F."/>
            <person name="Magnuson J."/>
            <person name="Mondo S."/>
            <person name="Nolan M."/>
            <person name="Ohm R."/>
            <person name="Pangilinan J."/>
            <person name="Park H.-J."/>
            <person name="Ramirez L."/>
            <person name="Alfaro M."/>
            <person name="Sun H."/>
            <person name="Tritt A."/>
            <person name="Yoshinaga Y."/>
            <person name="Zwiers L.-H."/>
            <person name="Turgeon B."/>
            <person name="Goodwin S."/>
            <person name="Spatafora J."/>
            <person name="Crous P."/>
            <person name="Grigoriev I."/>
        </authorList>
    </citation>
    <scope>NUCLEOTIDE SEQUENCE</scope>
    <source>
        <strain evidence="2">CBS 260.36</strain>
    </source>
</reference>
<evidence type="ECO:0000256" key="1">
    <source>
        <dbReference type="SAM" id="MobiDB-lite"/>
    </source>
</evidence>
<keyword evidence="3" id="KW-1185">Reference proteome</keyword>
<dbReference type="Gene3D" id="3.90.550.10">
    <property type="entry name" value="Spore Coat Polysaccharide Biosynthesis Protein SpsA, Chain A"/>
    <property type="match status" value="1"/>
</dbReference>
<proteinExistence type="predicted"/>
<dbReference type="InterPro" id="IPR029044">
    <property type="entry name" value="Nucleotide-diphossugar_trans"/>
</dbReference>
<protein>
    <submittedName>
        <fullName evidence="2">Glycosyltransferase family 8 protein</fullName>
    </submittedName>
</protein>
<dbReference type="EMBL" id="ML996094">
    <property type="protein sequence ID" value="KAF2148148.1"/>
    <property type="molecule type" value="Genomic_DNA"/>
</dbReference>
<feature type="region of interest" description="Disordered" evidence="1">
    <location>
        <begin position="72"/>
        <end position="91"/>
    </location>
</feature>
<evidence type="ECO:0000313" key="2">
    <source>
        <dbReference type="EMBL" id="KAF2148148.1"/>
    </source>
</evidence>
<organism evidence="2 3">
    <name type="scientific">Myriangium duriaei CBS 260.36</name>
    <dbReference type="NCBI Taxonomy" id="1168546"/>
    <lineage>
        <taxon>Eukaryota</taxon>
        <taxon>Fungi</taxon>
        <taxon>Dikarya</taxon>
        <taxon>Ascomycota</taxon>
        <taxon>Pezizomycotina</taxon>
        <taxon>Dothideomycetes</taxon>
        <taxon>Dothideomycetidae</taxon>
        <taxon>Myriangiales</taxon>
        <taxon>Myriangiaceae</taxon>
        <taxon>Myriangium</taxon>
    </lineage>
</organism>
<dbReference type="OrthoDB" id="2014201at2759"/>
<dbReference type="SUPFAM" id="SSF53448">
    <property type="entry name" value="Nucleotide-diphospho-sugar transferases"/>
    <property type="match status" value="1"/>
</dbReference>
<dbReference type="InterPro" id="IPR050587">
    <property type="entry name" value="GNT1/Glycosyltrans_8"/>
</dbReference>
<evidence type="ECO:0000313" key="3">
    <source>
        <dbReference type="Proteomes" id="UP000799439"/>
    </source>
</evidence>
<dbReference type="AlphaFoldDB" id="A0A9P4IQC6"/>